<evidence type="ECO:0000256" key="1">
    <source>
        <dbReference type="SAM" id="SignalP"/>
    </source>
</evidence>
<sequence length="473" mass="54869">MKKLINMKKHHLIYILFFTFSFQVNAQWTFSGNLETKGIVTSDEESPFWLYTNQKGRLDKGTNFLGLFGSTADYSWKKQNNISFGGSIAYSDRNSDEFFIDEAYALFQHNWLEILVGKKHNQVLYDGMSVSNENILWSLNAPALPGIRIKTLKPIFFNENEIFGFEALWSDYLLEKDRFVSKARLHRKSLHFIYKPNQTWRLKFGIQHFAQWGGNSPVHGEQPTGFKDYIRIISGRGGGENASLGEQINSLGNHLGSYELYIDKKFKNFKVQFIYNSIFEDGSGSRLANFPDGRYGVFLDFDNKGWINSFLYEFYYSKNQSQTRPHLWDDYFNNYIYASGYTYKNQVIGLPFFTTNYYENYPRNSNTTRIGNNLITAHHFGISGFVFKQRPYKFLLSFRNNHGHNVNTGVADYEYFSSNDPRGEIKLSRNVISTYFEINLIDSFLKLDAFIGADYSKSDKNLGGGVNLKKDIF</sequence>
<feature type="signal peptide" evidence="1">
    <location>
        <begin position="1"/>
        <end position="26"/>
    </location>
</feature>
<gene>
    <name evidence="2" type="ORF">SAMN05660413_02474</name>
</gene>
<dbReference type="Proteomes" id="UP000199153">
    <property type="component" value="Unassembled WGS sequence"/>
</dbReference>
<dbReference type="OrthoDB" id="596512at2"/>
<dbReference type="EMBL" id="FOVL01000016">
    <property type="protein sequence ID" value="SFN76542.1"/>
    <property type="molecule type" value="Genomic_DNA"/>
</dbReference>
<keyword evidence="3" id="KW-1185">Reference proteome</keyword>
<name>A0A1I5BPC2_9FLAO</name>
<reference evidence="2 3" key="1">
    <citation type="submission" date="2016-10" db="EMBL/GenBank/DDBJ databases">
        <authorList>
            <person name="de Groot N.N."/>
        </authorList>
    </citation>
    <scope>NUCLEOTIDE SEQUENCE [LARGE SCALE GENOMIC DNA]</scope>
    <source>
        <strain evidence="2 3">DSM 17794</strain>
    </source>
</reference>
<dbReference type="AlphaFoldDB" id="A0A1I5BPC2"/>
<organism evidence="2 3">
    <name type="scientific">Salegentibacter flavus</name>
    <dbReference type="NCBI Taxonomy" id="287099"/>
    <lineage>
        <taxon>Bacteria</taxon>
        <taxon>Pseudomonadati</taxon>
        <taxon>Bacteroidota</taxon>
        <taxon>Flavobacteriia</taxon>
        <taxon>Flavobacteriales</taxon>
        <taxon>Flavobacteriaceae</taxon>
        <taxon>Salegentibacter</taxon>
    </lineage>
</organism>
<dbReference type="Gene3D" id="2.40.160.130">
    <property type="entry name" value="Capsule assembly protein Wzi"/>
    <property type="match status" value="1"/>
</dbReference>
<proteinExistence type="predicted"/>
<evidence type="ECO:0000313" key="3">
    <source>
        <dbReference type="Proteomes" id="UP000199153"/>
    </source>
</evidence>
<keyword evidence="1" id="KW-0732">Signal</keyword>
<evidence type="ECO:0000313" key="2">
    <source>
        <dbReference type="EMBL" id="SFN76542.1"/>
    </source>
</evidence>
<dbReference type="InterPro" id="IPR038636">
    <property type="entry name" value="Wzi_sf"/>
</dbReference>
<accession>A0A1I5BPC2</accession>
<protein>
    <submittedName>
        <fullName evidence="2">Capsule assembly protein Wzi</fullName>
    </submittedName>
</protein>
<feature type="chain" id="PRO_5011693677" evidence="1">
    <location>
        <begin position="27"/>
        <end position="473"/>
    </location>
</feature>
<dbReference type="STRING" id="287099.SAMN05660413_02474"/>